<keyword evidence="2" id="KW-1185">Reference proteome</keyword>
<dbReference type="GO" id="GO:0003676">
    <property type="term" value="F:nucleic acid binding"/>
    <property type="evidence" value="ECO:0007669"/>
    <property type="project" value="InterPro"/>
</dbReference>
<dbReference type="InterPro" id="IPR036397">
    <property type="entry name" value="RNaseH_sf"/>
</dbReference>
<dbReference type="InParanoid" id="A0A200QJU1"/>
<reference evidence="1 2" key="1">
    <citation type="journal article" date="2017" name="Mol. Plant">
        <title>The Genome of Medicinal Plant Macleaya cordata Provides New Insights into Benzylisoquinoline Alkaloids Metabolism.</title>
        <authorList>
            <person name="Liu X."/>
            <person name="Liu Y."/>
            <person name="Huang P."/>
            <person name="Ma Y."/>
            <person name="Qing Z."/>
            <person name="Tang Q."/>
            <person name="Cao H."/>
            <person name="Cheng P."/>
            <person name="Zheng Y."/>
            <person name="Yuan Z."/>
            <person name="Zhou Y."/>
            <person name="Liu J."/>
            <person name="Tang Z."/>
            <person name="Zhuo Y."/>
            <person name="Zhang Y."/>
            <person name="Yu L."/>
            <person name="Huang J."/>
            <person name="Yang P."/>
            <person name="Peng Q."/>
            <person name="Zhang J."/>
            <person name="Jiang W."/>
            <person name="Zhang Z."/>
            <person name="Lin K."/>
            <person name="Ro D.K."/>
            <person name="Chen X."/>
            <person name="Xiong X."/>
            <person name="Shang Y."/>
            <person name="Huang S."/>
            <person name="Zeng J."/>
        </authorList>
    </citation>
    <scope>NUCLEOTIDE SEQUENCE [LARGE SCALE GENOMIC DNA]</scope>
    <source>
        <strain evidence="2">cv. BLH2017</strain>
        <tissue evidence="1">Root</tissue>
    </source>
</reference>
<proteinExistence type="predicted"/>
<dbReference type="SUPFAM" id="SSF53098">
    <property type="entry name" value="Ribonuclease H-like"/>
    <property type="match status" value="1"/>
</dbReference>
<evidence type="ECO:0000313" key="2">
    <source>
        <dbReference type="Proteomes" id="UP000195402"/>
    </source>
</evidence>
<gene>
    <name evidence="1" type="ORF">BVC80_8639g17</name>
</gene>
<accession>A0A200QJU1</accession>
<evidence type="ECO:0000313" key="1">
    <source>
        <dbReference type="EMBL" id="OVA10783.1"/>
    </source>
</evidence>
<dbReference type="Gene3D" id="3.30.420.10">
    <property type="entry name" value="Ribonuclease H-like superfamily/Ribonuclease H"/>
    <property type="match status" value="1"/>
</dbReference>
<dbReference type="OrthoDB" id="979162at2759"/>
<dbReference type="InterPro" id="IPR012337">
    <property type="entry name" value="RNaseH-like_sf"/>
</dbReference>
<name>A0A200QJU1_MACCD</name>
<comment type="caution">
    <text evidence="1">The sequence shown here is derived from an EMBL/GenBank/DDBJ whole genome shotgun (WGS) entry which is preliminary data.</text>
</comment>
<sequence length="103" mass="11327">MHNSVENFCILSSLGIGGRHVKFQVIKECRWIPLPFNQIRISCDGAARGNLGTAGAGIIIRDHNSLTIATMPYGLGYGINYMTEVDAIMMGLEWVVSNNHLHV</sequence>
<dbReference type="Proteomes" id="UP000195402">
    <property type="component" value="Unassembled WGS sequence"/>
</dbReference>
<protein>
    <recommendedName>
        <fullName evidence="3">RNase H type-1 domain-containing protein</fullName>
    </recommendedName>
</protein>
<dbReference type="AlphaFoldDB" id="A0A200QJU1"/>
<dbReference type="EMBL" id="MVGT01001846">
    <property type="protein sequence ID" value="OVA10783.1"/>
    <property type="molecule type" value="Genomic_DNA"/>
</dbReference>
<organism evidence="1 2">
    <name type="scientific">Macleaya cordata</name>
    <name type="common">Five-seeded plume-poppy</name>
    <name type="synonym">Bocconia cordata</name>
    <dbReference type="NCBI Taxonomy" id="56857"/>
    <lineage>
        <taxon>Eukaryota</taxon>
        <taxon>Viridiplantae</taxon>
        <taxon>Streptophyta</taxon>
        <taxon>Embryophyta</taxon>
        <taxon>Tracheophyta</taxon>
        <taxon>Spermatophyta</taxon>
        <taxon>Magnoliopsida</taxon>
        <taxon>Ranunculales</taxon>
        <taxon>Papaveraceae</taxon>
        <taxon>Papaveroideae</taxon>
        <taxon>Macleaya</taxon>
    </lineage>
</organism>
<evidence type="ECO:0008006" key="3">
    <source>
        <dbReference type="Google" id="ProtNLM"/>
    </source>
</evidence>